<reference evidence="2 3" key="1">
    <citation type="submission" date="2019-11" db="EMBL/GenBank/DDBJ databases">
        <title>Novel species isolated from a subtropical stream in China.</title>
        <authorList>
            <person name="Lu H."/>
        </authorList>
    </citation>
    <scope>NUCLEOTIDE SEQUENCE [LARGE SCALE GENOMIC DNA]</scope>
    <source>
        <strain evidence="2 3">FT25W</strain>
    </source>
</reference>
<dbReference type="RefSeq" id="WP_154365191.1">
    <property type="nucleotide sequence ID" value="NZ_WKJM01000008.1"/>
</dbReference>
<dbReference type="GO" id="GO:0016787">
    <property type="term" value="F:hydrolase activity"/>
    <property type="evidence" value="ECO:0007669"/>
    <property type="project" value="UniProtKB-KW"/>
</dbReference>
<evidence type="ECO:0000313" key="2">
    <source>
        <dbReference type="EMBL" id="MRX08453.1"/>
    </source>
</evidence>
<proteinExistence type="predicted"/>
<dbReference type="AlphaFoldDB" id="A0A6L5QFB1"/>
<feature type="domain" description="AB hydrolase-1" evidence="1">
    <location>
        <begin position="5"/>
        <end position="242"/>
    </location>
</feature>
<sequence length="271" mass="30129">MNTWVLLRGLMREQRHWGRFPGQLSEALKDAVIVTPDLPGNGQHHALRSATTVAETVEFCRAELRARGVPAPYSLLALSLGGMVAVEWASRYPQEIARCVLINTSMRPYSRFHQRLRWQNYPSILKQLWQGGVENQERLILRLTSREGDAAEREGLLKRWLGYQRECPVTRNNALRQLWSAARFRAPPVRPQVPLLVLSSAGDQLVDPRCSANLASAWQADHAVHLNAGHDLPLDAGEWVAQTVADWLAMDGASGGRPVATPGPTGVRRGS</sequence>
<dbReference type="Pfam" id="PF12697">
    <property type="entry name" value="Abhydrolase_6"/>
    <property type="match status" value="1"/>
</dbReference>
<dbReference type="Proteomes" id="UP000481037">
    <property type="component" value="Unassembled WGS sequence"/>
</dbReference>
<dbReference type="Gene3D" id="3.40.50.1820">
    <property type="entry name" value="alpha/beta hydrolase"/>
    <property type="match status" value="1"/>
</dbReference>
<gene>
    <name evidence="2" type="ORF">GJ697_11455</name>
</gene>
<evidence type="ECO:0000313" key="3">
    <source>
        <dbReference type="Proteomes" id="UP000481037"/>
    </source>
</evidence>
<comment type="caution">
    <text evidence="2">The sequence shown here is derived from an EMBL/GenBank/DDBJ whole genome shotgun (WGS) entry which is preliminary data.</text>
</comment>
<dbReference type="PRINTS" id="PR00111">
    <property type="entry name" value="ABHYDROLASE"/>
</dbReference>
<dbReference type="SUPFAM" id="SSF53474">
    <property type="entry name" value="alpha/beta-Hydrolases"/>
    <property type="match status" value="1"/>
</dbReference>
<dbReference type="EMBL" id="WKJM01000008">
    <property type="protein sequence ID" value="MRX08453.1"/>
    <property type="molecule type" value="Genomic_DNA"/>
</dbReference>
<name>A0A6L5QFB1_9BURK</name>
<dbReference type="InterPro" id="IPR029058">
    <property type="entry name" value="AB_hydrolase_fold"/>
</dbReference>
<keyword evidence="3" id="KW-1185">Reference proteome</keyword>
<protein>
    <submittedName>
        <fullName evidence="2">Alpha/beta fold hydrolase</fullName>
    </submittedName>
</protein>
<dbReference type="InterPro" id="IPR050228">
    <property type="entry name" value="Carboxylesterase_BioH"/>
</dbReference>
<evidence type="ECO:0000259" key="1">
    <source>
        <dbReference type="Pfam" id="PF12697"/>
    </source>
</evidence>
<dbReference type="PANTHER" id="PTHR43194:SF5">
    <property type="entry name" value="PIMELOYL-[ACYL-CARRIER PROTEIN] METHYL ESTER ESTERASE"/>
    <property type="match status" value="1"/>
</dbReference>
<dbReference type="InterPro" id="IPR000073">
    <property type="entry name" value="AB_hydrolase_1"/>
</dbReference>
<organism evidence="2 3">
    <name type="scientific">Duganella alba</name>
    <dbReference type="NCBI Taxonomy" id="2666081"/>
    <lineage>
        <taxon>Bacteria</taxon>
        <taxon>Pseudomonadati</taxon>
        <taxon>Pseudomonadota</taxon>
        <taxon>Betaproteobacteria</taxon>
        <taxon>Burkholderiales</taxon>
        <taxon>Oxalobacteraceae</taxon>
        <taxon>Telluria group</taxon>
        <taxon>Duganella</taxon>
    </lineage>
</organism>
<dbReference type="PANTHER" id="PTHR43194">
    <property type="entry name" value="HYDROLASE ALPHA/BETA FOLD FAMILY"/>
    <property type="match status" value="1"/>
</dbReference>
<accession>A0A6L5QFB1</accession>
<keyword evidence="2" id="KW-0378">Hydrolase</keyword>